<proteinExistence type="predicted"/>
<dbReference type="InterPro" id="IPR029060">
    <property type="entry name" value="PIN-like_dom_sf"/>
</dbReference>
<dbReference type="AlphaFoldDB" id="A0A848D9N4"/>
<feature type="domain" description="PIN" evidence="1">
    <location>
        <begin position="3"/>
        <end position="118"/>
    </location>
</feature>
<dbReference type="InterPro" id="IPR002716">
    <property type="entry name" value="PIN_dom"/>
</dbReference>
<sequence length="118" mass="13215">MNYLDSNLVIYAILDGTEVGDWARAVMECVQNGVLPACTSFLTFDEVFYKVKKVKGTGIAIKNLEAFLTIPNMRFIDVNGDAIYKSLELIREYDIRPRDAIHAATAFIEGAETIFSQD</sequence>
<dbReference type="Proteomes" id="UP000606580">
    <property type="component" value="Unassembled WGS sequence"/>
</dbReference>
<dbReference type="SUPFAM" id="SSF88723">
    <property type="entry name" value="PIN domain-like"/>
    <property type="match status" value="1"/>
</dbReference>
<name>A0A848D9N4_9EURY</name>
<protein>
    <submittedName>
        <fullName evidence="2">PIN domain-containing protein</fullName>
    </submittedName>
</protein>
<reference evidence="2" key="1">
    <citation type="journal article" date="2020" name="MBio">
        <title>'Candidatus Ethanoperedens,' a Thermophilic Genus of Archaea Mediating the Anaerobic Oxidation of Ethane.</title>
        <authorList>
            <person name="Hahn C.J."/>
            <person name="Laso-Perez R."/>
            <person name="Vulcano F."/>
            <person name="Vaziourakis K.M."/>
            <person name="Stokke R."/>
            <person name="Steen I.H."/>
            <person name="Teske A."/>
            <person name="Boetius A."/>
            <person name="Liebeke M."/>
            <person name="Amann R."/>
            <person name="Knittel K."/>
            <person name="Wegener G."/>
        </authorList>
    </citation>
    <scope>NUCLEOTIDE SEQUENCE</scope>
    <source>
        <strain evidence="2">GoM-Arc1-LC-WB58</strain>
    </source>
</reference>
<evidence type="ECO:0000259" key="1">
    <source>
        <dbReference type="Pfam" id="PF01850"/>
    </source>
</evidence>
<feature type="non-terminal residue" evidence="2">
    <location>
        <position position="118"/>
    </location>
</feature>
<evidence type="ECO:0000313" key="3">
    <source>
        <dbReference type="Proteomes" id="UP000606580"/>
    </source>
</evidence>
<dbReference type="Pfam" id="PF01850">
    <property type="entry name" value="PIN"/>
    <property type="match status" value="1"/>
</dbReference>
<dbReference type="Gene3D" id="3.40.50.1010">
    <property type="entry name" value="5'-nuclease"/>
    <property type="match status" value="1"/>
</dbReference>
<accession>A0A848D9N4</accession>
<organism evidence="2 3">
    <name type="scientific">Candidatus Ethanoperedens thermophilum</name>
    <dbReference type="NCBI Taxonomy" id="2766897"/>
    <lineage>
        <taxon>Archaea</taxon>
        <taxon>Methanobacteriati</taxon>
        <taxon>Methanobacteriota</taxon>
        <taxon>Stenosarchaea group</taxon>
        <taxon>Methanomicrobia</taxon>
        <taxon>Methanosarcinales</taxon>
        <taxon>Methanosarcinales incertae sedis</taxon>
        <taxon>GOM Arc I cluster</taxon>
        <taxon>Candidatus Ethanoperedens</taxon>
    </lineage>
</organism>
<dbReference type="EMBL" id="WNEG01000034">
    <property type="protein sequence ID" value="NMG82931.1"/>
    <property type="molecule type" value="Genomic_DNA"/>
</dbReference>
<gene>
    <name evidence="2" type="ORF">GIS02_01840</name>
</gene>
<comment type="caution">
    <text evidence="2">The sequence shown here is derived from an EMBL/GenBank/DDBJ whole genome shotgun (WGS) entry which is preliminary data.</text>
</comment>
<evidence type="ECO:0000313" key="2">
    <source>
        <dbReference type="EMBL" id="NMG82931.1"/>
    </source>
</evidence>